<dbReference type="OrthoDB" id="4214267at2"/>
<sequence>MSETRRPGRPASADHGQLRSQMLQIILRDGYGHVTMAQLAAEAGISVRTLHRHFPSKADIVWQGAEGGHEALRRELDTVDPELPVLQALAVAVGRVFDLEAEDEPTARLRLRAIAAMPPELSSRPDAYSGWRAETAVFLARRLGLGPDDLVVRAASAAVQATMAEALSWWATNAGSHESAHSAIERAFLGLEGALVPSPGGA</sequence>
<dbReference type="InterPro" id="IPR009057">
    <property type="entry name" value="Homeodomain-like_sf"/>
</dbReference>
<dbReference type="InterPro" id="IPR001647">
    <property type="entry name" value="HTH_TetR"/>
</dbReference>
<keyword evidence="3" id="KW-0804">Transcription</keyword>
<dbReference type="AlphaFoldDB" id="A0A7J5AXV9"/>
<reference evidence="6 7" key="1">
    <citation type="submission" date="2019-09" db="EMBL/GenBank/DDBJ databases">
        <title>Phylogeny of genus Pseudoclavibacter and closely related genus.</title>
        <authorList>
            <person name="Li Y."/>
        </authorList>
    </citation>
    <scope>NUCLEOTIDE SEQUENCE [LARGE SCALE GENOMIC DNA]</scope>
    <source>
        <strain evidence="6 7">THG-MD12</strain>
    </source>
</reference>
<dbReference type="GO" id="GO:0000976">
    <property type="term" value="F:transcription cis-regulatory region binding"/>
    <property type="evidence" value="ECO:0007669"/>
    <property type="project" value="TreeGrafter"/>
</dbReference>
<comment type="caution">
    <text evidence="6">The sequence shown here is derived from an EMBL/GenBank/DDBJ whole genome shotgun (WGS) entry which is preliminary data.</text>
</comment>
<evidence type="ECO:0000256" key="3">
    <source>
        <dbReference type="ARBA" id="ARBA00023163"/>
    </source>
</evidence>
<dbReference type="PANTHER" id="PTHR30055">
    <property type="entry name" value="HTH-TYPE TRANSCRIPTIONAL REGULATOR RUTR"/>
    <property type="match status" value="1"/>
</dbReference>
<feature type="domain" description="HTH tetR-type" evidence="5">
    <location>
        <begin position="12"/>
        <end position="72"/>
    </location>
</feature>
<keyword evidence="1" id="KW-0805">Transcription regulation</keyword>
<dbReference type="InterPro" id="IPR050109">
    <property type="entry name" value="HTH-type_TetR-like_transc_reg"/>
</dbReference>
<dbReference type="InterPro" id="IPR041347">
    <property type="entry name" value="MftR_C"/>
</dbReference>
<proteinExistence type="predicted"/>
<dbReference type="GO" id="GO:0003700">
    <property type="term" value="F:DNA-binding transcription factor activity"/>
    <property type="evidence" value="ECO:0007669"/>
    <property type="project" value="TreeGrafter"/>
</dbReference>
<dbReference type="Proteomes" id="UP000490386">
    <property type="component" value="Unassembled WGS sequence"/>
</dbReference>
<evidence type="ECO:0000256" key="1">
    <source>
        <dbReference type="ARBA" id="ARBA00023015"/>
    </source>
</evidence>
<evidence type="ECO:0000313" key="7">
    <source>
        <dbReference type="Proteomes" id="UP000490386"/>
    </source>
</evidence>
<protein>
    <submittedName>
        <fullName evidence="6">TetR family transcriptional regulator</fullName>
    </submittedName>
</protein>
<evidence type="ECO:0000313" key="6">
    <source>
        <dbReference type="EMBL" id="KAB1636236.1"/>
    </source>
</evidence>
<dbReference type="SUPFAM" id="SSF46689">
    <property type="entry name" value="Homeodomain-like"/>
    <property type="match status" value="1"/>
</dbReference>
<dbReference type="Gene3D" id="1.10.357.10">
    <property type="entry name" value="Tetracycline Repressor, domain 2"/>
    <property type="match status" value="1"/>
</dbReference>
<feature type="DNA-binding region" description="H-T-H motif" evidence="4">
    <location>
        <begin position="35"/>
        <end position="54"/>
    </location>
</feature>
<evidence type="ECO:0000256" key="4">
    <source>
        <dbReference type="PROSITE-ProRule" id="PRU00335"/>
    </source>
</evidence>
<dbReference type="EMBL" id="WBJX01000007">
    <property type="protein sequence ID" value="KAB1636236.1"/>
    <property type="molecule type" value="Genomic_DNA"/>
</dbReference>
<evidence type="ECO:0000259" key="5">
    <source>
        <dbReference type="PROSITE" id="PS50977"/>
    </source>
</evidence>
<name>A0A7J5AXV9_9MICO</name>
<dbReference type="Pfam" id="PF17754">
    <property type="entry name" value="TetR_C_14"/>
    <property type="match status" value="1"/>
</dbReference>
<evidence type="ECO:0000256" key="2">
    <source>
        <dbReference type="ARBA" id="ARBA00023125"/>
    </source>
</evidence>
<accession>A0A7J5AXV9</accession>
<dbReference type="Gene3D" id="1.10.10.60">
    <property type="entry name" value="Homeodomain-like"/>
    <property type="match status" value="1"/>
</dbReference>
<gene>
    <name evidence="6" type="ORF">F8O03_17080</name>
</gene>
<dbReference type="Pfam" id="PF00440">
    <property type="entry name" value="TetR_N"/>
    <property type="match status" value="1"/>
</dbReference>
<dbReference type="PROSITE" id="PS01081">
    <property type="entry name" value="HTH_TETR_1"/>
    <property type="match status" value="1"/>
</dbReference>
<dbReference type="RefSeq" id="WP_151424947.1">
    <property type="nucleotide sequence ID" value="NZ_WBJX01000007.1"/>
</dbReference>
<keyword evidence="2 4" id="KW-0238">DNA-binding</keyword>
<dbReference type="PROSITE" id="PS50977">
    <property type="entry name" value="HTH_TETR_2"/>
    <property type="match status" value="1"/>
</dbReference>
<keyword evidence="7" id="KW-1185">Reference proteome</keyword>
<dbReference type="InterPro" id="IPR023772">
    <property type="entry name" value="DNA-bd_HTH_TetR-type_CS"/>
</dbReference>
<dbReference type="PANTHER" id="PTHR30055:SF234">
    <property type="entry name" value="HTH-TYPE TRANSCRIPTIONAL REGULATOR BETI"/>
    <property type="match status" value="1"/>
</dbReference>
<organism evidence="6 7">
    <name type="scientific">Pseudoclavibacter terrae</name>
    <dbReference type="NCBI Taxonomy" id="1530195"/>
    <lineage>
        <taxon>Bacteria</taxon>
        <taxon>Bacillati</taxon>
        <taxon>Actinomycetota</taxon>
        <taxon>Actinomycetes</taxon>
        <taxon>Micrococcales</taxon>
        <taxon>Microbacteriaceae</taxon>
        <taxon>Pseudoclavibacter</taxon>
    </lineage>
</organism>